<feature type="compositionally biased region" description="Acidic residues" evidence="1">
    <location>
        <begin position="251"/>
        <end position="277"/>
    </location>
</feature>
<feature type="region of interest" description="Disordered" evidence="1">
    <location>
        <begin position="73"/>
        <end position="100"/>
    </location>
</feature>
<feature type="signal peptide" evidence="2">
    <location>
        <begin position="1"/>
        <end position="20"/>
    </location>
</feature>
<feature type="chain" id="PRO_5008521307" description="Merozoite surface protein 3" evidence="2">
    <location>
        <begin position="21"/>
        <end position="375"/>
    </location>
</feature>
<dbReference type="AlphaFoldDB" id="A0A1B1DWP5"/>
<feature type="compositionally biased region" description="Basic and acidic residues" evidence="1">
    <location>
        <begin position="73"/>
        <end position="84"/>
    </location>
</feature>
<evidence type="ECO:0000313" key="4">
    <source>
        <dbReference type="Proteomes" id="UP000092716"/>
    </source>
</evidence>
<sequence>MKKLLGVLLYFFVLHKHIDAKSGNLRTNDVKNEQDEKRKKFTTGWIPYYVPPKGKTIPIALLAALPEKTTFRKSENMRKDVKEEQEGEENVNSLNHSGEANDADFQFKLQIVEGADHSTDGQLEGGSSPGDAAGTEVPAGEVDHLEQGEGLPEEAAGHTTEHATELVAELVEEPAAVPVAEEAPAADDQNAEVPEEAQSLPVHEANEVSVEESQEGTPSVAEQGVDDSVPGKPADEGIPSQSADASVPNQPEDESMSEPDESNDSEVDSVEEASEEENFYHMMEEDDDDDEEAEMGDEEFEDDYDNVMHKINEHEEHDEHERETPSNDGSKYLTRADIVVMLAVRNMLSALNDDYGIMDFLTGFNPGVINPFYML</sequence>
<feature type="compositionally biased region" description="Acidic residues" evidence="1">
    <location>
        <begin position="284"/>
        <end position="301"/>
    </location>
</feature>
<evidence type="ECO:0000313" key="3">
    <source>
        <dbReference type="EMBL" id="ANQ07174.1"/>
    </source>
</evidence>
<dbReference type="OrthoDB" id="387025at2759"/>
<evidence type="ECO:0008006" key="5">
    <source>
        <dbReference type="Google" id="ProtNLM"/>
    </source>
</evidence>
<feature type="region of interest" description="Disordered" evidence="1">
    <location>
        <begin position="117"/>
        <end position="137"/>
    </location>
</feature>
<evidence type="ECO:0000256" key="1">
    <source>
        <dbReference type="SAM" id="MobiDB-lite"/>
    </source>
</evidence>
<proteinExistence type="predicted"/>
<organism evidence="3 4">
    <name type="scientific">Plasmodium coatneyi</name>
    <dbReference type="NCBI Taxonomy" id="208452"/>
    <lineage>
        <taxon>Eukaryota</taxon>
        <taxon>Sar</taxon>
        <taxon>Alveolata</taxon>
        <taxon>Apicomplexa</taxon>
        <taxon>Aconoidasida</taxon>
        <taxon>Haemosporida</taxon>
        <taxon>Plasmodiidae</taxon>
        <taxon>Plasmodium</taxon>
    </lineage>
</organism>
<feature type="region of interest" description="Disordered" evidence="1">
    <location>
        <begin position="181"/>
        <end position="301"/>
    </location>
</feature>
<name>A0A1B1DWP5_9APIC</name>
<accession>A0A1B1DWP5</accession>
<dbReference type="GeneID" id="30908074"/>
<keyword evidence="2" id="KW-0732">Signal</keyword>
<reference evidence="4" key="1">
    <citation type="submission" date="2016-06" db="EMBL/GenBank/DDBJ databases">
        <title>First high quality genome sequence of Plasmodium coatneyi using continuous long reads from single molecule, real-time sequencing.</title>
        <authorList>
            <person name="Chien J.-T."/>
            <person name="Pakala S.B."/>
            <person name="Geraldo J.A."/>
            <person name="Lapp S.A."/>
            <person name="Barnwell J.W."/>
            <person name="Kissinger J.C."/>
            <person name="Galinski M.R."/>
            <person name="Humphrey J.C."/>
        </authorList>
    </citation>
    <scope>NUCLEOTIDE SEQUENCE [LARGE SCALE GENOMIC DNA]</scope>
    <source>
        <strain evidence="4">Hackeri</strain>
    </source>
</reference>
<gene>
    <name evidence="3" type="ORF">PCOAH_00013480</name>
</gene>
<dbReference type="EMBL" id="CP016244">
    <property type="protein sequence ID" value="ANQ07174.1"/>
    <property type="molecule type" value="Genomic_DNA"/>
</dbReference>
<feature type="compositionally biased region" description="Polar residues" evidence="1">
    <location>
        <begin position="239"/>
        <end position="249"/>
    </location>
</feature>
<keyword evidence="4" id="KW-1185">Reference proteome</keyword>
<protein>
    <recommendedName>
        <fullName evidence="5">Merozoite surface protein 3</fullName>
    </recommendedName>
</protein>
<dbReference type="Proteomes" id="UP000092716">
    <property type="component" value="Chromosome 6"/>
</dbReference>
<dbReference type="RefSeq" id="XP_019913869.1">
    <property type="nucleotide sequence ID" value="XM_020058157.1"/>
</dbReference>
<dbReference type="VEuPathDB" id="PlasmoDB:PCOAH_00013480"/>
<evidence type="ECO:0000256" key="2">
    <source>
        <dbReference type="SAM" id="SignalP"/>
    </source>
</evidence>
<dbReference type="KEGG" id="pcot:PCOAH_00013480"/>